<dbReference type="Proteomes" id="UP000250218">
    <property type="component" value="Chromosome"/>
</dbReference>
<evidence type="ECO:0000313" key="3">
    <source>
        <dbReference type="EMBL" id="AWX69349.1"/>
    </source>
</evidence>
<keyword evidence="4" id="KW-1185">Reference proteome</keyword>
<name>A0A2Z4NCR6_9BACT</name>
<dbReference type="RefSeq" id="WP_112702609.1">
    <property type="nucleotide sequence ID" value="NZ_CP030140.1"/>
</dbReference>
<evidence type="ECO:0000259" key="2">
    <source>
        <dbReference type="Pfam" id="PF01732"/>
    </source>
</evidence>
<keyword evidence="1" id="KW-0175">Coiled coil</keyword>
<accession>A0A2Z4NCR6</accession>
<organism evidence="3 4">
    <name type="scientific">[Mycoplasma] anseris</name>
    <dbReference type="NCBI Taxonomy" id="92400"/>
    <lineage>
        <taxon>Bacteria</taxon>
        <taxon>Bacillati</taxon>
        <taxon>Mycoplasmatota</taxon>
        <taxon>Mycoplasmoidales</taxon>
        <taxon>Metamycoplasmataceae</taxon>
        <taxon>Metamycoplasma</taxon>
    </lineage>
</organism>
<dbReference type="Pfam" id="PF01732">
    <property type="entry name" value="Mycop_pep_DUF31"/>
    <property type="match status" value="1"/>
</dbReference>
<dbReference type="PRINTS" id="PR00840">
    <property type="entry name" value="Y06768FAMILY"/>
</dbReference>
<dbReference type="AlphaFoldDB" id="A0A2Z4NCR6"/>
<feature type="coiled-coil region" evidence="1">
    <location>
        <begin position="525"/>
        <end position="585"/>
    </location>
</feature>
<protein>
    <recommendedName>
        <fullName evidence="2">DUF31 domain-containing protein</fullName>
    </recommendedName>
</protein>
<dbReference type="InterPro" id="IPR022381">
    <property type="entry name" value="Uncharacterised_MG067"/>
</dbReference>
<proteinExistence type="predicted"/>
<dbReference type="EMBL" id="CP030140">
    <property type="protein sequence ID" value="AWX69349.1"/>
    <property type="molecule type" value="Genomic_DNA"/>
</dbReference>
<dbReference type="PROSITE" id="PS51257">
    <property type="entry name" value="PROKAR_LIPOPROTEIN"/>
    <property type="match status" value="1"/>
</dbReference>
<dbReference type="NCBIfam" id="NF045841">
    <property type="entry name" value="Ig_SerProt_MIP"/>
    <property type="match status" value="1"/>
</dbReference>
<evidence type="ECO:0000313" key="4">
    <source>
        <dbReference type="Proteomes" id="UP000250218"/>
    </source>
</evidence>
<dbReference type="KEGG" id="mane:DP065_01085"/>
<reference evidence="4" key="1">
    <citation type="submission" date="2018-06" db="EMBL/GenBank/DDBJ databases">
        <title>Complete genome sequences of Mycoplasma anatis, M. anseris and M. cloacale type strains.</title>
        <authorList>
            <person name="Grozner D."/>
            <person name="Forro B."/>
            <person name="Sulyok K.M."/>
            <person name="Marton S."/>
            <person name="Kreizinger Z."/>
            <person name="Banyai K."/>
            <person name="Gyuranecz M."/>
        </authorList>
    </citation>
    <scope>NUCLEOTIDE SEQUENCE [LARGE SCALE GENOMIC DNA]</scope>
    <source>
        <strain evidence="4">ATCC 49234</strain>
    </source>
</reference>
<dbReference type="InterPro" id="IPR022382">
    <property type="entry name" value="Mycoplasma_peptidase_DUF31"/>
</dbReference>
<sequence length="1125" mass="131234">MKKRLLLNLSVVSVPFVGLITIGCKKENQNKAQQKEFDIKIKKLDHLISLFKDKTDFKQEKAFIDKNKDNSNNIQNNISQINIHIANAIQKTKQFIQNNTNENLNFLSALKLELFDDETINKINQLINNFKNNKQLFGSLDQTEISLEDLYHANNELVAFEKKLINIPIKNIHLSNLESFQNTKNSFQKIESNNFLNEQRELSLLINKVEQTLNENNTLFSNNYSKFQSITILNKIKSEKNEIKNIANNVANLKEKILLFNNGELLKQEIEKIKNSILSIHNTIKDDEYFDFFSQYRQWNKLIVNVNEASEINIENLNKLKESFNQISSLKTEFENEKQAKKVLFDDSSEQYESQKTNGNILKSLVSKLRTEFYINEKNELTNKINRYLSRLDQFSGGIILYQINDEIVSGLKSFNEYLVQLENEYNILNKKNNRYNQLQIAKNNFIQQKETILQYENTILASEISSTSNQKWTTKINKIKSNIINTINVIEEMVNNETELDSLDPIFREINIEFNQIKVLYNELLQEQEQTKLAKQTFEELKRDFNQKINKLDEIKTEINNLNSQTYHNEILGLKEQINTLKNNFVDFGISNKSYENNYEIKAFLKDNLVVNLENQLNLLKEKIANEETANPTNNNELSLSEVEDYYANNPNITKFNNQPRNKANELNTNLDYYTSILSRTFSFLWNFKKVDENKPADENLNFYTGGTFWILDYKHIENNKYKIFLGTNYHVAVNLLTPNDYKEYKQPIKNKTANQMLLSVNRAIIDPNNIDQPNVNIFLPEKFWPKTFWLASNFMNEKASIPNQDLYFADFAVVEWNIDLDELKEYYNPQLATTAEAIKKEKQRAAFIAYGIQKGIEQLEATKTRFNQNKTLNKDWNLPYANIDYFTTTYIYNNQILNYNNSINNSTNKTKWTINKINELSKELANAHLTNDKYYQARPDLIHFVGYGLRSQSSLKVDLIGTVPNNQRYAKEPIYKQFKRKIFNIDPTNHGKIVKESIKFNDQVPVQYGGWYVYYTDTETVGGMSGSLVINQEGLPIGVVFGTRSPSSMVILNDENKYVSLYNTSIVPFSLEAPLYNSLNGLSAYPYNLIDGTNKTKYENQIMSYHEKLIEVFGKEYKTAIFN</sequence>
<feature type="coiled-coil region" evidence="1">
    <location>
        <begin position="412"/>
        <end position="449"/>
    </location>
</feature>
<evidence type="ECO:0000256" key="1">
    <source>
        <dbReference type="SAM" id="Coils"/>
    </source>
</evidence>
<gene>
    <name evidence="3" type="ORF">DP065_01085</name>
</gene>
<feature type="domain" description="DUF31" evidence="2">
    <location>
        <begin position="673"/>
        <end position="1044"/>
    </location>
</feature>